<dbReference type="Proteomes" id="UP000034803">
    <property type="component" value="Unassembled WGS sequence"/>
</dbReference>
<dbReference type="AlphaFoldDB" id="A0A0G0AZ39"/>
<reference evidence="1 2" key="1">
    <citation type="journal article" date="2015" name="Nature">
        <title>rRNA introns, odd ribosomes, and small enigmatic genomes across a large radiation of phyla.</title>
        <authorList>
            <person name="Brown C.T."/>
            <person name="Hug L.A."/>
            <person name="Thomas B.C."/>
            <person name="Sharon I."/>
            <person name="Castelle C.J."/>
            <person name="Singh A."/>
            <person name="Wilkins M.J."/>
            <person name="Williams K.H."/>
            <person name="Banfield J.F."/>
        </authorList>
    </citation>
    <scope>NUCLEOTIDE SEQUENCE [LARGE SCALE GENOMIC DNA]</scope>
</reference>
<proteinExistence type="predicted"/>
<sequence length="100" mass="11098">MNNIELGLPIPNELIGAYQCSVSDVDSKPNRILVINSFSTIQTALINARRIEAYCKETYPGKCNSNCPISQKIEELTNLNLTTQASIIGPIIRKFRSSIK</sequence>
<evidence type="ECO:0000313" key="2">
    <source>
        <dbReference type="Proteomes" id="UP000034803"/>
    </source>
</evidence>
<evidence type="ECO:0000313" key="1">
    <source>
        <dbReference type="EMBL" id="KKP31815.1"/>
    </source>
</evidence>
<accession>A0A0G0AZ39</accession>
<organism evidence="1 2">
    <name type="scientific">Candidatus Woesebacteria bacterium GW2011_GWC2_31_9</name>
    <dbReference type="NCBI Taxonomy" id="1618586"/>
    <lineage>
        <taxon>Bacteria</taxon>
        <taxon>Candidatus Woeseibacteriota</taxon>
    </lineage>
</organism>
<comment type="caution">
    <text evidence="1">The sequence shown here is derived from an EMBL/GenBank/DDBJ whole genome shotgun (WGS) entry which is preliminary data.</text>
</comment>
<protein>
    <submittedName>
        <fullName evidence="1">Uncharacterized protein</fullName>
    </submittedName>
</protein>
<gene>
    <name evidence="1" type="ORF">UR21_C0005G0037</name>
</gene>
<dbReference type="EMBL" id="LBOI01000005">
    <property type="protein sequence ID" value="KKP31815.1"/>
    <property type="molecule type" value="Genomic_DNA"/>
</dbReference>
<name>A0A0G0AZ39_9BACT</name>